<dbReference type="STRING" id="1169540.A0A0G4FLD5"/>
<dbReference type="Gene3D" id="3.10.28.20">
    <property type="entry name" value="Acetamidase/Formamidase-like domains"/>
    <property type="match status" value="2"/>
</dbReference>
<organism evidence="2 3">
    <name type="scientific">Vitrella brassicaformis (strain CCMP3155)</name>
    <dbReference type="NCBI Taxonomy" id="1169540"/>
    <lineage>
        <taxon>Eukaryota</taxon>
        <taxon>Sar</taxon>
        <taxon>Alveolata</taxon>
        <taxon>Colpodellida</taxon>
        <taxon>Vitrellaceae</taxon>
        <taxon>Vitrella</taxon>
    </lineage>
</organism>
<dbReference type="PANTHER" id="PTHR31891">
    <property type="entry name" value="FORMAMIDASE C869.04-RELATED"/>
    <property type="match status" value="1"/>
</dbReference>
<protein>
    <recommendedName>
        <fullName evidence="4">Acetamidase</fullName>
    </recommendedName>
</protein>
<dbReference type="GO" id="GO:0016811">
    <property type="term" value="F:hydrolase activity, acting on carbon-nitrogen (but not peptide) bonds, in linear amides"/>
    <property type="evidence" value="ECO:0007669"/>
    <property type="project" value="InterPro"/>
</dbReference>
<evidence type="ECO:0000313" key="2">
    <source>
        <dbReference type="EMBL" id="CEM14818.1"/>
    </source>
</evidence>
<dbReference type="Gene3D" id="2.60.120.580">
    <property type="entry name" value="Acetamidase/Formamidase-like domains"/>
    <property type="match status" value="4"/>
</dbReference>
<reference evidence="2 3" key="1">
    <citation type="submission" date="2014-11" db="EMBL/GenBank/DDBJ databases">
        <authorList>
            <person name="Zhu J."/>
            <person name="Qi W."/>
            <person name="Song R."/>
        </authorList>
    </citation>
    <scope>NUCLEOTIDE SEQUENCE [LARGE SCALE GENOMIC DNA]</scope>
</reference>
<feature type="chain" id="PRO_5005189251" description="Acetamidase" evidence="1">
    <location>
        <begin position="28"/>
        <end position="957"/>
    </location>
</feature>
<dbReference type="InParanoid" id="A0A0G4FLD5"/>
<evidence type="ECO:0008006" key="4">
    <source>
        <dbReference type="Google" id="ProtNLM"/>
    </source>
</evidence>
<dbReference type="PANTHER" id="PTHR31891:SF1">
    <property type="entry name" value="FORMAMIDASE C869.04-RELATED"/>
    <property type="match status" value="1"/>
</dbReference>
<dbReference type="PhylomeDB" id="A0A0G4FLD5"/>
<keyword evidence="1" id="KW-0732">Signal</keyword>
<evidence type="ECO:0000256" key="1">
    <source>
        <dbReference type="SAM" id="SignalP"/>
    </source>
</evidence>
<gene>
    <name evidence="2" type="ORF">Vbra_9294</name>
</gene>
<accession>A0A0G4FLD5</accession>
<sequence length="957" mass="105184">MLPSRSMTGGCQLLAAALLLAVTAVRAQVSDVCELLESGSKELTLNKTNVHWGFFDNTLEPKLYVKSGDEVTIEMATHQACDDWDKMIGDDEGLRSIYDWETGIPFADRFATHILTGPIAVCGAEPGDVLQVEIMDLQPRPGPNGTSYGSNMGGFWGYQYRVLNREGEVWKAGERTGHEDEPDEEFIAIWRLSEENGTWFGELDYMFDYPSIIDPTGRVSTFRVKPGSCVAHTYEGFSAVPQEMGFDTVAPINYTKDAPPFRIKLNPHIGNMGLAPDYEGKVNSVPPMASGGNLDDKRIGPGTTMYYRVEVPGALLSLGDAHAAQGDSELDGTGVETSMTAKLKITLLKQNELPLWLVNMEQPIGETADEYIIHSFTRRNFLTELEDPNTDVFQVSNFDDVMANTLLTVRNFLMDRYGVAEHEAPDIISLGVNFGVTQVVDGNWGGHALVPKSIFPPYEGFKGFTIPEQEPGAGLEPVVVGPVDADTAEEGCAVPRGYKELPLTFDSVGAFGFWSKNIKPRLYVHSGDMVRFETATPLGCSDWDHISKGDPPMEAIFKRDGDGTPPLQKDGRMFPEHLGHVLTGPIYICDVAPGDIVKVEYLDMRPRVNPAGRMFGLSDGVFIGYQFRIPTRDGRTLVWPPTAELRSDSWGSLWEMKRDESGGYYAEPEHFYQYEVVTSPTNQTLYDFEWWCTPHNYPNSSGDVQSWGWSSKELEYLPPSVKVRIPLLPHFGCFGLAPETYPEGDDKINSIAPIGRVGGNMDERLWTVNTTVYLKAEVPGGLFSAGDGHAVQGASELDGTGLEVSLDGTAIFTVIKQGTPEYDKAMESLDAPLGETDTHWISLGLSVENYLEHFAANGEGADPFAALAAVTGYKPDEPDGGLEDGSGPEGRYGAVRNTYINARNFVMDKYNLSEKEALAALTVAGDIALTEVVDTNMAMHYKIDKGIFDGIVQQRRQ</sequence>
<feature type="signal peptide" evidence="1">
    <location>
        <begin position="1"/>
        <end position="27"/>
    </location>
</feature>
<dbReference type="SUPFAM" id="SSF141130">
    <property type="entry name" value="Acetamidase/Formamidase-like"/>
    <property type="match status" value="2"/>
</dbReference>
<evidence type="ECO:0000313" key="3">
    <source>
        <dbReference type="Proteomes" id="UP000041254"/>
    </source>
</evidence>
<keyword evidence="3" id="KW-1185">Reference proteome</keyword>
<dbReference type="InterPro" id="IPR004304">
    <property type="entry name" value="FmdA_AmdA"/>
</dbReference>
<name>A0A0G4FLD5_VITBC</name>
<dbReference type="Pfam" id="PF03069">
    <property type="entry name" value="FmdA_AmdA"/>
    <property type="match status" value="2"/>
</dbReference>
<dbReference type="EMBL" id="CDMY01000459">
    <property type="protein sequence ID" value="CEM14818.1"/>
    <property type="molecule type" value="Genomic_DNA"/>
</dbReference>
<proteinExistence type="predicted"/>
<dbReference type="Proteomes" id="UP000041254">
    <property type="component" value="Unassembled WGS sequence"/>
</dbReference>
<dbReference type="VEuPathDB" id="CryptoDB:Vbra_9294"/>
<dbReference type="AlphaFoldDB" id="A0A0G4FLD5"/>
<dbReference type="OrthoDB" id="9975579at2759"/>